<gene>
    <name evidence="2" type="ORF">P1J78_15240</name>
</gene>
<evidence type="ECO:0000313" key="3">
    <source>
        <dbReference type="Proteomes" id="UP001220964"/>
    </source>
</evidence>
<evidence type="ECO:0000313" key="2">
    <source>
        <dbReference type="EMBL" id="MDF0602094.1"/>
    </source>
</evidence>
<feature type="domain" description="Glycosyl transferase family 25" evidence="1">
    <location>
        <begin position="22"/>
        <end position="194"/>
    </location>
</feature>
<accession>A0AAE3TAL1</accession>
<name>A0AAE3TAL1_9RHOB</name>
<dbReference type="AlphaFoldDB" id="A0AAE3TAL1"/>
<comment type="caution">
    <text evidence="2">The sequence shown here is derived from an EMBL/GenBank/DDBJ whole genome shotgun (WGS) entry which is preliminary data.</text>
</comment>
<dbReference type="Proteomes" id="UP001220964">
    <property type="component" value="Unassembled WGS sequence"/>
</dbReference>
<dbReference type="RefSeq" id="WP_275568231.1">
    <property type="nucleotide sequence ID" value="NZ_JARGYC010000041.1"/>
</dbReference>
<evidence type="ECO:0000259" key="1">
    <source>
        <dbReference type="Pfam" id="PF01755"/>
    </source>
</evidence>
<keyword evidence="3" id="KW-1185">Reference proteome</keyword>
<organism evidence="2 3">
    <name type="scientific">Psychromarinibacter sediminicola</name>
    <dbReference type="NCBI Taxonomy" id="3033385"/>
    <lineage>
        <taxon>Bacteria</taxon>
        <taxon>Pseudomonadati</taxon>
        <taxon>Pseudomonadota</taxon>
        <taxon>Alphaproteobacteria</taxon>
        <taxon>Rhodobacterales</taxon>
        <taxon>Paracoccaceae</taxon>
        <taxon>Psychromarinibacter</taxon>
    </lineage>
</organism>
<dbReference type="InterPro" id="IPR002654">
    <property type="entry name" value="Glyco_trans_25"/>
</dbReference>
<protein>
    <submittedName>
        <fullName evidence="2">Glycosyltransferase family 25 protein</fullName>
    </submittedName>
</protein>
<reference evidence="2" key="1">
    <citation type="submission" date="2023-03" db="EMBL/GenBank/DDBJ databases">
        <title>Multiphase analysis and comparison of six strains from genera Psychromarinibacter, Lutimaribacter, and Maritimibacter, including a novel species: Psychromarinibacter sediminicola sp. nov.</title>
        <authorList>
            <person name="Wang Y.-H."/>
            <person name="Ye M.-Q."/>
            <person name="Du Z.-J."/>
        </authorList>
    </citation>
    <scope>NUCLEOTIDE SEQUENCE</scope>
    <source>
        <strain evidence="2">C21-152</strain>
    </source>
</reference>
<sequence>MLDRTRPQALAADAAWTAPSLEISVISLPAATRRRALIETTFADLPHAWSFFDAHTGLQHPALRYDAGRIRRSFGHTLTQPQLAVWSSHYSVIDRFLEQGTSDYLLVFEDDVIFDTAFPLNDLLSFCQGNGIDYIRLFGMYAAKSTQLSFLFDRAVIRYKSSPLGAQAYLLSRAGAAKMVAACRDVDTSIDIAMDSFWKTDLPIYSVFPFPVIERFSPSSIPMQQGQPLGAPDKAVLTARRVRRKLDKFLANAALMRRDRQIRRAALDFVQVGEEHLRTGG</sequence>
<dbReference type="CDD" id="cd06532">
    <property type="entry name" value="Glyco_transf_25"/>
    <property type="match status" value="1"/>
</dbReference>
<proteinExistence type="predicted"/>
<dbReference type="EMBL" id="JARGYC010000041">
    <property type="protein sequence ID" value="MDF0602094.1"/>
    <property type="molecule type" value="Genomic_DNA"/>
</dbReference>
<dbReference type="Pfam" id="PF01755">
    <property type="entry name" value="Glyco_transf_25"/>
    <property type="match status" value="1"/>
</dbReference>